<comment type="caution">
    <text evidence="2">The sequence shown here is derived from an EMBL/GenBank/DDBJ whole genome shotgun (WGS) entry which is preliminary data.</text>
</comment>
<evidence type="ECO:0000313" key="3">
    <source>
        <dbReference type="Proteomes" id="UP000440578"/>
    </source>
</evidence>
<dbReference type="Proteomes" id="UP000440578">
    <property type="component" value="Unassembled WGS sequence"/>
</dbReference>
<dbReference type="AlphaFoldDB" id="A0A6A4VL99"/>
<keyword evidence="1" id="KW-1133">Transmembrane helix</keyword>
<protein>
    <submittedName>
        <fullName evidence="2">Uncharacterized protein</fullName>
    </submittedName>
</protein>
<sequence length="180" mass="18455">MSAPETQSGLSGGQLGLLVSLLSFLAVAVLLAAGLLYWRGRRLKSDSLTYTTFTGPFGDRKVTISTKGVTGKMGLTPLTSGLSDAKGGLFGRLDVASGTTAAHTLPARPAAGAGGGGGGGPRDVINGNGLVVNQLDVSTFPAMKLKASKSRDDKNVYQSGECHLTARIKLLPEEKLPNDG</sequence>
<dbReference type="EMBL" id="VIIS01001655">
    <property type="protein sequence ID" value="KAF0294835.1"/>
    <property type="molecule type" value="Genomic_DNA"/>
</dbReference>
<reference evidence="2 3" key="1">
    <citation type="submission" date="2019-07" db="EMBL/GenBank/DDBJ databases">
        <title>Draft genome assembly of a fouling barnacle, Amphibalanus amphitrite (Darwin, 1854): The first reference genome for Thecostraca.</title>
        <authorList>
            <person name="Kim W."/>
        </authorList>
    </citation>
    <scope>NUCLEOTIDE SEQUENCE [LARGE SCALE GENOMIC DNA]</scope>
    <source>
        <strain evidence="2">SNU_AA5</strain>
        <tissue evidence="2">Soma without cirri and trophi</tissue>
    </source>
</reference>
<name>A0A6A4VL99_AMPAM</name>
<gene>
    <name evidence="2" type="ORF">FJT64_007547</name>
</gene>
<feature type="transmembrane region" description="Helical" evidence="1">
    <location>
        <begin position="15"/>
        <end position="38"/>
    </location>
</feature>
<evidence type="ECO:0000313" key="2">
    <source>
        <dbReference type="EMBL" id="KAF0294835.1"/>
    </source>
</evidence>
<keyword evidence="3" id="KW-1185">Reference proteome</keyword>
<keyword evidence="1" id="KW-0472">Membrane</keyword>
<dbReference type="OrthoDB" id="6071166at2759"/>
<organism evidence="2 3">
    <name type="scientific">Amphibalanus amphitrite</name>
    <name type="common">Striped barnacle</name>
    <name type="synonym">Balanus amphitrite</name>
    <dbReference type="NCBI Taxonomy" id="1232801"/>
    <lineage>
        <taxon>Eukaryota</taxon>
        <taxon>Metazoa</taxon>
        <taxon>Ecdysozoa</taxon>
        <taxon>Arthropoda</taxon>
        <taxon>Crustacea</taxon>
        <taxon>Multicrustacea</taxon>
        <taxon>Cirripedia</taxon>
        <taxon>Thoracica</taxon>
        <taxon>Thoracicalcarea</taxon>
        <taxon>Balanomorpha</taxon>
        <taxon>Balanoidea</taxon>
        <taxon>Balanidae</taxon>
        <taxon>Amphibalaninae</taxon>
        <taxon>Amphibalanus</taxon>
    </lineage>
</organism>
<accession>A0A6A4VL99</accession>
<evidence type="ECO:0000256" key="1">
    <source>
        <dbReference type="SAM" id="Phobius"/>
    </source>
</evidence>
<proteinExistence type="predicted"/>
<keyword evidence="1" id="KW-0812">Transmembrane</keyword>